<gene>
    <name evidence="1" type="ORF">Q0N36_07090</name>
</gene>
<accession>A0ABT8Q567</accession>
<sequence>MSAQGSNVMAMYNAEKNFPQSTPMFLPRSASEIAADLLYHEYDTIESITAILHHPRSLARPTPTWRPPLKQLPTAAGGPGGDYCMSITRHRVGSRVKARVRGFGQDRIPAYLITIRITENFGQTVEPAVAEGWVRTLVPAEMVDAVHEVSRGPNATYVWLVDSSFQPVRSPESLFVGLTQAA</sequence>
<evidence type="ECO:0000313" key="2">
    <source>
        <dbReference type="Proteomes" id="UP001174347"/>
    </source>
</evidence>
<comment type="caution">
    <text evidence="1">The sequence shown here is derived from an EMBL/GenBank/DDBJ whole genome shotgun (WGS) entry which is preliminary data.</text>
</comment>
<evidence type="ECO:0000313" key="1">
    <source>
        <dbReference type="EMBL" id="MDN8620343.1"/>
    </source>
</evidence>
<dbReference type="RefSeq" id="WP_301732688.1">
    <property type="nucleotide sequence ID" value="NZ_JAUKFL010000015.1"/>
</dbReference>
<protein>
    <submittedName>
        <fullName evidence="1">Uncharacterized protein</fullName>
    </submittedName>
</protein>
<organism evidence="1 2">
    <name type="scientific">Corynebacterium kefirresidentii</name>
    <dbReference type="NCBI Taxonomy" id="1979527"/>
    <lineage>
        <taxon>Bacteria</taxon>
        <taxon>Bacillati</taxon>
        <taxon>Actinomycetota</taxon>
        <taxon>Actinomycetes</taxon>
        <taxon>Mycobacteriales</taxon>
        <taxon>Corynebacteriaceae</taxon>
        <taxon>Corynebacterium</taxon>
    </lineage>
</organism>
<name>A0ABT8Q567_9CORY</name>
<dbReference type="Proteomes" id="UP001174347">
    <property type="component" value="Unassembled WGS sequence"/>
</dbReference>
<dbReference type="EMBL" id="JAUKFM010000004">
    <property type="protein sequence ID" value="MDN8620343.1"/>
    <property type="molecule type" value="Genomic_DNA"/>
</dbReference>
<proteinExistence type="predicted"/>
<reference evidence="1" key="1">
    <citation type="submission" date="2023-07" db="EMBL/GenBank/DDBJ databases">
        <title>Insights into the diversity of cutaneous corynebacteria.</title>
        <authorList>
            <person name="Bruggemann H."/>
            <person name="Poehlein A."/>
        </authorList>
    </citation>
    <scope>NUCLEOTIDE SEQUENCE</scope>
    <source>
        <strain evidence="1">P7_F1</strain>
    </source>
</reference>
<keyword evidence="2" id="KW-1185">Reference proteome</keyword>